<dbReference type="Proteomes" id="UP000829354">
    <property type="component" value="Chromosome X"/>
</dbReference>
<keyword evidence="1" id="KW-1133">Transmembrane helix</keyword>
<keyword evidence="3" id="KW-1185">Reference proteome</keyword>
<gene>
    <name evidence="2" type="ORF">L5515_018333</name>
</gene>
<dbReference type="AlphaFoldDB" id="A0AAE9FGU2"/>
<organism evidence="2 3">
    <name type="scientific">Caenorhabditis briggsae</name>
    <dbReference type="NCBI Taxonomy" id="6238"/>
    <lineage>
        <taxon>Eukaryota</taxon>
        <taxon>Metazoa</taxon>
        <taxon>Ecdysozoa</taxon>
        <taxon>Nematoda</taxon>
        <taxon>Chromadorea</taxon>
        <taxon>Rhabditida</taxon>
        <taxon>Rhabditina</taxon>
        <taxon>Rhabditomorpha</taxon>
        <taxon>Rhabditoidea</taxon>
        <taxon>Rhabditidae</taxon>
        <taxon>Peloderinae</taxon>
        <taxon>Caenorhabditis</taxon>
    </lineage>
</organism>
<name>A0AAE9FGU2_CAEBR</name>
<feature type="transmembrane region" description="Helical" evidence="1">
    <location>
        <begin position="7"/>
        <end position="24"/>
    </location>
</feature>
<keyword evidence="1" id="KW-0472">Membrane</keyword>
<keyword evidence="1" id="KW-0812">Transmembrane</keyword>
<evidence type="ECO:0000313" key="2">
    <source>
        <dbReference type="EMBL" id="UMM42537.1"/>
    </source>
</evidence>
<dbReference type="EMBL" id="CP092625">
    <property type="protein sequence ID" value="UMM42537.1"/>
    <property type="molecule type" value="Genomic_DNA"/>
</dbReference>
<protein>
    <submittedName>
        <fullName evidence="2">Uncharacterized protein</fullName>
    </submittedName>
</protein>
<proteinExistence type="predicted"/>
<feature type="transmembrane region" description="Helical" evidence="1">
    <location>
        <begin position="36"/>
        <end position="69"/>
    </location>
</feature>
<accession>A0AAE9FGU2</accession>
<sequence length="133" mass="15140">MSAGDPAIWESVLALDVWAILVWVYDHLPFEIKSYIWMVILTLLFVIFLTTCCGVLCFFAPCCCCAIIYKGYRARQAGRRNRNEADNIAYPSAPPLLAKTIWSTPTASIYWFGQRPPHTTLDKRLRLFSSVVC</sequence>
<evidence type="ECO:0000313" key="3">
    <source>
        <dbReference type="Proteomes" id="UP000829354"/>
    </source>
</evidence>
<evidence type="ECO:0000256" key="1">
    <source>
        <dbReference type="SAM" id="Phobius"/>
    </source>
</evidence>
<reference evidence="2 3" key="1">
    <citation type="submission" date="2022-04" db="EMBL/GenBank/DDBJ databases">
        <title>Chromosome-level reference genomes for two strains of Caenorhabditis briggsae: an improved platform for comparative genomics.</title>
        <authorList>
            <person name="Stevens L."/>
            <person name="Andersen E."/>
        </authorList>
    </citation>
    <scope>NUCLEOTIDE SEQUENCE [LARGE SCALE GENOMIC DNA]</scope>
    <source>
        <strain evidence="2">VX34</strain>
        <tissue evidence="2">Whole-organism</tissue>
    </source>
</reference>